<dbReference type="SUPFAM" id="SSF103473">
    <property type="entry name" value="MFS general substrate transporter"/>
    <property type="match status" value="1"/>
</dbReference>
<evidence type="ECO:0000256" key="1">
    <source>
        <dbReference type="ARBA" id="ARBA00004141"/>
    </source>
</evidence>
<reference evidence="8 9" key="1">
    <citation type="submission" date="2016-07" db="EMBL/GenBank/DDBJ databases">
        <title>Pervasive Adenine N6-methylation of Active Genes in Fungi.</title>
        <authorList>
            <consortium name="DOE Joint Genome Institute"/>
            <person name="Mondo S.J."/>
            <person name="Dannebaum R.O."/>
            <person name="Kuo R.C."/>
            <person name="Labutti K."/>
            <person name="Haridas S."/>
            <person name="Kuo A."/>
            <person name="Salamov A."/>
            <person name="Ahrendt S.R."/>
            <person name="Lipzen A."/>
            <person name="Sullivan W."/>
            <person name="Andreopoulos W.B."/>
            <person name="Clum A."/>
            <person name="Lindquist E."/>
            <person name="Daum C."/>
            <person name="Ramamoorthy G.K."/>
            <person name="Gryganskyi A."/>
            <person name="Culley D."/>
            <person name="Magnuson J.K."/>
            <person name="James T.Y."/>
            <person name="O'Malley M.A."/>
            <person name="Stajich J.E."/>
            <person name="Spatafora J.W."/>
            <person name="Visel A."/>
            <person name="Grigoriev I.V."/>
        </authorList>
    </citation>
    <scope>NUCLEOTIDE SEQUENCE [LARGE SCALE GENOMIC DNA]</scope>
    <source>
        <strain evidence="8 9">CBS 931.73</strain>
    </source>
</reference>
<dbReference type="PROSITE" id="PS50850">
    <property type="entry name" value="MFS"/>
    <property type="match status" value="1"/>
</dbReference>
<evidence type="ECO:0000256" key="6">
    <source>
        <dbReference type="SAM" id="Phobius"/>
    </source>
</evidence>
<feature type="transmembrane region" description="Helical" evidence="6">
    <location>
        <begin position="230"/>
        <end position="252"/>
    </location>
</feature>
<feature type="transmembrane region" description="Helical" evidence="6">
    <location>
        <begin position="273"/>
        <end position="295"/>
    </location>
</feature>
<dbReference type="Pfam" id="PF07690">
    <property type="entry name" value="MFS_1"/>
    <property type="match status" value="1"/>
</dbReference>
<keyword evidence="3 6" id="KW-0812">Transmembrane</keyword>
<dbReference type="InterPro" id="IPR011701">
    <property type="entry name" value="MFS"/>
</dbReference>
<accession>A0A1Y1X5U8</accession>
<feature type="transmembrane region" description="Helical" evidence="6">
    <location>
        <begin position="76"/>
        <end position="94"/>
    </location>
</feature>
<dbReference type="EMBL" id="MCFE01000732">
    <property type="protein sequence ID" value="ORX80674.1"/>
    <property type="molecule type" value="Genomic_DNA"/>
</dbReference>
<dbReference type="FunCoup" id="A0A1Y1X5U8">
    <property type="interactions" value="21"/>
</dbReference>
<dbReference type="InterPro" id="IPR036259">
    <property type="entry name" value="MFS_trans_sf"/>
</dbReference>
<dbReference type="CDD" id="cd17323">
    <property type="entry name" value="MFS_Tpo1_MDR_like"/>
    <property type="match status" value="1"/>
</dbReference>
<evidence type="ECO:0000256" key="3">
    <source>
        <dbReference type="ARBA" id="ARBA00022692"/>
    </source>
</evidence>
<dbReference type="InParanoid" id="A0A1Y1X5U8"/>
<dbReference type="InterPro" id="IPR020846">
    <property type="entry name" value="MFS_dom"/>
</dbReference>
<comment type="caution">
    <text evidence="8">The sequence shown here is derived from an EMBL/GenBank/DDBJ whole genome shotgun (WGS) entry which is preliminary data.</text>
</comment>
<keyword evidence="4 6" id="KW-1133">Transmembrane helix</keyword>
<dbReference type="AlphaFoldDB" id="A0A1Y1X5U8"/>
<evidence type="ECO:0000313" key="9">
    <source>
        <dbReference type="Proteomes" id="UP000193498"/>
    </source>
</evidence>
<gene>
    <name evidence="8" type="ORF">K493DRAFT_242528</name>
</gene>
<keyword evidence="9" id="KW-1185">Reference proteome</keyword>
<protein>
    <submittedName>
        <fullName evidence="8">MFS general substrate transporter</fullName>
    </submittedName>
</protein>
<dbReference type="STRING" id="1314790.A0A1Y1X5U8"/>
<feature type="transmembrane region" description="Helical" evidence="6">
    <location>
        <begin position="189"/>
        <end position="210"/>
    </location>
</feature>
<organism evidence="8 9">
    <name type="scientific">Basidiobolus meristosporus CBS 931.73</name>
    <dbReference type="NCBI Taxonomy" id="1314790"/>
    <lineage>
        <taxon>Eukaryota</taxon>
        <taxon>Fungi</taxon>
        <taxon>Fungi incertae sedis</taxon>
        <taxon>Zoopagomycota</taxon>
        <taxon>Entomophthoromycotina</taxon>
        <taxon>Basidiobolomycetes</taxon>
        <taxon>Basidiobolales</taxon>
        <taxon>Basidiobolaceae</taxon>
        <taxon>Basidiobolus</taxon>
    </lineage>
</organism>
<dbReference type="OrthoDB" id="3936150at2759"/>
<feature type="transmembrane region" description="Helical" evidence="6">
    <location>
        <begin position="136"/>
        <end position="155"/>
    </location>
</feature>
<feature type="transmembrane region" description="Helical" evidence="6">
    <location>
        <begin position="47"/>
        <end position="70"/>
    </location>
</feature>
<name>A0A1Y1X5U8_9FUNG</name>
<dbReference type="Proteomes" id="UP000193498">
    <property type="component" value="Unassembled WGS sequence"/>
</dbReference>
<dbReference type="GO" id="GO:0005886">
    <property type="term" value="C:plasma membrane"/>
    <property type="evidence" value="ECO:0007669"/>
    <property type="project" value="TreeGrafter"/>
</dbReference>
<sequence>PALDHMRNDLQVEDATVNLTITVYMVFLAVTPLIWGTLSDHIGRRLIYLISLSIYVAGSIGCGLSVNIIMLIVMRAIQAIGASAVLSVGAGTISDVFPPAERGTAFGFYFIGPLLGPIIGPVIGGFMSESLGWQKIFYLIAGLGGFALLLIVFFLPETMTKARVEQQKNKSHSGPLQASPINFLQPLLFLRYPAVMIVMAYGCMIFAAIYCYTTSLPSLFVPTYHLRSSAVGLVFLSSGIGNVIGSSVGGRVTDHSLRHLREKNDGRPVPAEARFRAVWLGTVLLPAMLLCYGWFVQTKLPLPAPLVSMFFLGFSMTYIFSSISTYMVDIFPGLGASATALNNCMRYLSAAIASALVSPLMKAMGPGWLFTGLAILTSIFGVLLFAVYKRGQQWRPQ</sequence>
<dbReference type="GO" id="GO:0022857">
    <property type="term" value="F:transmembrane transporter activity"/>
    <property type="evidence" value="ECO:0007669"/>
    <property type="project" value="InterPro"/>
</dbReference>
<evidence type="ECO:0000259" key="7">
    <source>
        <dbReference type="PROSITE" id="PS50850"/>
    </source>
</evidence>
<comment type="subcellular location">
    <subcellularLocation>
        <location evidence="1">Membrane</location>
        <topology evidence="1">Multi-pass membrane protein</topology>
    </subcellularLocation>
</comment>
<keyword evidence="5 6" id="KW-0472">Membrane</keyword>
<evidence type="ECO:0000256" key="2">
    <source>
        <dbReference type="ARBA" id="ARBA00022448"/>
    </source>
</evidence>
<feature type="transmembrane region" description="Helical" evidence="6">
    <location>
        <begin position="340"/>
        <end position="361"/>
    </location>
</feature>
<feature type="domain" description="Major facilitator superfamily (MFS) profile" evidence="7">
    <location>
        <begin position="1"/>
        <end position="389"/>
    </location>
</feature>
<proteinExistence type="predicted"/>
<evidence type="ECO:0000256" key="5">
    <source>
        <dbReference type="ARBA" id="ARBA00023136"/>
    </source>
</evidence>
<keyword evidence="2" id="KW-0813">Transport</keyword>
<dbReference type="PANTHER" id="PTHR23502:SF132">
    <property type="entry name" value="POLYAMINE TRANSPORTER 2-RELATED"/>
    <property type="match status" value="1"/>
</dbReference>
<evidence type="ECO:0000256" key="4">
    <source>
        <dbReference type="ARBA" id="ARBA00022989"/>
    </source>
</evidence>
<dbReference type="FunFam" id="1.20.1250.20:FF:000172">
    <property type="entry name" value="MFS multidrug resistance transporter"/>
    <property type="match status" value="1"/>
</dbReference>
<evidence type="ECO:0000313" key="8">
    <source>
        <dbReference type="EMBL" id="ORX80674.1"/>
    </source>
</evidence>
<feature type="transmembrane region" description="Helical" evidence="6">
    <location>
        <begin position="106"/>
        <end position="124"/>
    </location>
</feature>
<feature type="transmembrane region" description="Helical" evidence="6">
    <location>
        <begin position="367"/>
        <end position="388"/>
    </location>
</feature>
<feature type="transmembrane region" description="Helical" evidence="6">
    <location>
        <begin position="307"/>
        <end position="328"/>
    </location>
</feature>
<dbReference type="Gene3D" id="1.20.1720.10">
    <property type="entry name" value="Multidrug resistance protein D"/>
    <property type="match status" value="1"/>
</dbReference>
<dbReference type="PANTHER" id="PTHR23502">
    <property type="entry name" value="MAJOR FACILITATOR SUPERFAMILY"/>
    <property type="match status" value="1"/>
</dbReference>
<feature type="transmembrane region" description="Helical" evidence="6">
    <location>
        <begin position="15"/>
        <end position="35"/>
    </location>
</feature>
<feature type="non-terminal residue" evidence="8">
    <location>
        <position position="1"/>
    </location>
</feature>